<gene>
    <name evidence="7" type="ORF">NEMVEDRAFT_v1g246392</name>
</gene>
<name>A7SNK6_NEMVE</name>
<feature type="compositionally biased region" description="Low complexity" evidence="3">
    <location>
        <begin position="320"/>
        <end position="331"/>
    </location>
</feature>
<dbReference type="Gene3D" id="2.60.120.290">
    <property type="entry name" value="Spermadhesin, CUB domain"/>
    <property type="match status" value="1"/>
</dbReference>
<feature type="signal peptide" evidence="5">
    <location>
        <begin position="1"/>
        <end position="23"/>
    </location>
</feature>
<keyword evidence="8" id="KW-1185">Reference proteome</keyword>
<dbReference type="InterPro" id="IPR035914">
    <property type="entry name" value="Sperma_CUB_dom_sf"/>
</dbReference>
<evidence type="ECO:0000256" key="3">
    <source>
        <dbReference type="SAM" id="MobiDB-lite"/>
    </source>
</evidence>
<dbReference type="InParanoid" id="A7SNK6"/>
<organism evidence="7 8">
    <name type="scientific">Nematostella vectensis</name>
    <name type="common">Starlet sea anemone</name>
    <dbReference type="NCBI Taxonomy" id="45351"/>
    <lineage>
        <taxon>Eukaryota</taxon>
        <taxon>Metazoa</taxon>
        <taxon>Cnidaria</taxon>
        <taxon>Anthozoa</taxon>
        <taxon>Hexacorallia</taxon>
        <taxon>Actiniaria</taxon>
        <taxon>Edwardsiidae</taxon>
        <taxon>Nematostella</taxon>
    </lineage>
</organism>
<evidence type="ECO:0000256" key="5">
    <source>
        <dbReference type="SAM" id="SignalP"/>
    </source>
</evidence>
<dbReference type="Proteomes" id="UP000001593">
    <property type="component" value="Unassembled WGS sequence"/>
</dbReference>
<dbReference type="AlphaFoldDB" id="A7SNK6"/>
<dbReference type="EMBL" id="DS469722">
    <property type="protein sequence ID" value="EDO34672.1"/>
    <property type="molecule type" value="Genomic_DNA"/>
</dbReference>
<dbReference type="CDD" id="cd00041">
    <property type="entry name" value="CUB"/>
    <property type="match status" value="1"/>
</dbReference>
<reference evidence="7 8" key="1">
    <citation type="journal article" date="2007" name="Science">
        <title>Sea anemone genome reveals ancestral eumetazoan gene repertoire and genomic organization.</title>
        <authorList>
            <person name="Putnam N.H."/>
            <person name="Srivastava M."/>
            <person name="Hellsten U."/>
            <person name="Dirks B."/>
            <person name="Chapman J."/>
            <person name="Salamov A."/>
            <person name="Terry A."/>
            <person name="Shapiro H."/>
            <person name="Lindquist E."/>
            <person name="Kapitonov V.V."/>
            <person name="Jurka J."/>
            <person name="Genikhovich G."/>
            <person name="Grigoriev I.V."/>
            <person name="Lucas S.M."/>
            <person name="Steele R.E."/>
            <person name="Finnerty J.R."/>
            <person name="Technau U."/>
            <person name="Martindale M.Q."/>
            <person name="Rokhsar D.S."/>
        </authorList>
    </citation>
    <scope>NUCLEOTIDE SEQUENCE [LARGE SCALE GENOMIC DNA]</scope>
    <source>
        <strain evidence="8">CH2 X CH6</strain>
    </source>
</reference>
<feature type="chain" id="PRO_5002715379" description="CUB domain-containing protein" evidence="5">
    <location>
        <begin position="24"/>
        <end position="385"/>
    </location>
</feature>
<evidence type="ECO:0000313" key="8">
    <source>
        <dbReference type="Proteomes" id="UP000001593"/>
    </source>
</evidence>
<feature type="compositionally biased region" description="Polar residues" evidence="3">
    <location>
        <begin position="249"/>
        <end position="262"/>
    </location>
</feature>
<dbReference type="InterPro" id="IPR000859">
    <property type="entry name" value="CUB_dom"/>
</dbReference>
<feature type="compositionally biased region" description="Polar residues" evidence="3">
    <location>
        <begin position="336"/>
        <end position="351"/>
    </location>
</feature>
<keyword evidence="4" id="KW-0472">Membrane</keyword>
<comment type="caution">
    <text evidence="2">Lacks conserved residue(s) required for the propagation of feature annotation.</text>
</comment>
<evidence type="ECO:0000256" key="2">
    <source>
        <dbReference type="PROSITE-ProRule" id="PRU00059"/>
    </source>
</evidence>
<dbReference type="SUPFAM" id="SSF49854">
    <property type="entry name" value="Spermadhesin, CUB domain"/>
    <property type="match status" value="1"/>
</dbReference>
<proteinExistence type="predicted"/>
<keyword evidence="4" id="KW-1133">Transmembrane helix</keyword>
<keyword evidence="1" id="KW-1015">Disulfide bond</keyword>
<sequence length="385" mass="42668">MNFTGFCIVCVSVILGFPTNNWARQYKTITLNGRDGLFESPNFENGGYPPYPTNITINWIIEHYRGYNSYVMIKSIDLGRCYTYEDGPDCDKYDSVRVYIFETDLTLGHFCNGHYPDPTRKYYATQGRLVVRFDSKDRHMTCRGKGFQAYYEMYKPGAVYPTKAPVTVPYTYVINTPSGDSASSGFRPIVIVFIGIAVVAVIVCPLMIYCFVKFRNKNNGQRNGRNGTSHTPQSRAPPAYQPQPRVHYTTRTGTAEIRTSLSGPPPSYAESCAELRDPNVRTTSRPSSEMPPTYEEATVGNGLTSAQVQRTSSEEHLLGSQSNSQEQSTSQRIDENSQPTDPNTHASTDPASSPAVISGSGSALASGTLVTLDRRAQHGEEEVFV</sequence>
<evidence type="ECO:0000256" key="1">
    <source>
        <dbReference type="ARBA" id="ARBA00023157"/>
    </source>
</evidence>
<protein>
    <recommendedName>
        <fullName evidence="6">CUB domain-containing protein</fullName>
    </recommendedName>
</protein>
<accession>A7SNK6</accession>
<feature type="domain" description="CUB" evidence="6">
    <location>
        <begin position="10"/>
        <end position="154"/>
    </location>
</feature>
<dbReference type="PROSITE" id="PS01180">
    <property type="entry name" value="CUB"/>
    <property type="match status" value="1"/>
</dbReference>
<evidence type="ECO:0000313" key="7">
    <source>
        <dbReference type="EMBL" id="EDO34672.1"/>
    </source>
</evidence>
<dbReference type="KEGG" id="nve:5506064"/>
<feature type="region of interest" description="Disordered" evidence="3">
    <location>
        <begin position="220"/>
        <end position="364"/>
    </location>
</feature>
<evidence type="ECO:0000256" key="4">
    <source>
        <dbReference type="SAM" id="Phobius"/>
    </source>
</evidence>
<feature type="transmembrane region" description="Helical" evidence="4">
    <location>
        <begin position="189"/>
        <end position="212"/>
    </location>
</feature>
<evidence type="ECO:0000259" key="6">
    <source>
        <dbReference type="PROSITE" id="PS01180"/>
    </source>
</evidence>
<feature type="compositionally biased region" description="Polar residues" evidence="3">
    <location>
        <begin position="301"/>
        <end position="311"/>
    </location>
</feature>
<dbReference type="HOGENOM" id="CLU_718259_0_0_1"/>
<keyword evidence="5" id="KW-0732">Signal</keyword>
<keyword evidence="4" id="KW-0812">Transmembrane</keyword>